<sequence>ISQGPISKLGEESVEDEDSEETEVASSLEGAPEASGAPNLSHSNQPLVSQAEPNFLKMIEQMTQFMGQLTQVVSSRDNARAPAFKNPSMKAPDSFDGTQAHKLRRLTPSFQSIFHNDPTSFFSGRKKVLYSICFLTGISEKWIEPYLSNITNEDQSYLLNNWQFSETQFLTLFGNLNEFGKPEQDLDNLRMKESGRLSFYISYFRSL</sequence>
<feature type="non-terminal residue" evidence="2">
    <location>
        <position position="1"/>
    </location>
</feature>
<dbReference type="AlphaFoldDB" id="A0A9Q3KX34"/>
<evidence type="ECO:0008006" key="4">
    <source>
        <dbReference type="Google" id="ProtNLM"/>
    </source>
</evidence>
<accession>A0A9Q3KX34</accession>
<dbReference type="Proteomes" id="UP000765509">
    <property type="component" value="Unassembled WGS sequence"/>
</dbReference>
<evidence type="ECO:0000256" key="1">
    <source>
        <dbReference type="SAM" id="MobiDB-lite"/>
    </source>
</evidence>
<dbReference type="EMBL" id="AVOT02128184">
    <property type="protein sequence ID" value="MBW0587756.1"/>
    <property type="molecule type" value="Genomic_DNA"/>
</dbReference>
<dbReference type="OrthoDB" id="4769838at2759"/>
<name>A0A9Q3KX34_9BASI</name>
<feature type="non-terminal residue" evidence="2">
    <location>
        <position position="207"/>
    </location>
</feature>
<protein>
    <recommendedName>
        <fullName evidence="4">Retrotransposon gag domain-containing protein</fullName>
    </recommendedName>
</protein>
<evidence type="ECO:0000313" key="3">
    <source>
        <dbReference type="Proteomes" id="UP000765509"/>
    </source>
</evidence>
<comment type="caution">
    <text evidence="2">The sequence shown here is derived from an EMBL/GenBank/DDBJ whole genome shotgun (WGS) entry which is preliminary data.</text>
</comment>
<reference evidence="2" key="1">
    <citation type="submission" date="2021-03" db="EMBL/GenBank/DDBJ databases">
        <title>Draft genome sequence of rust myrtle Austropuccinia psidii MF-1, a brazilian biotype.</title>
        <authorList>
            <person name="Quecine M.C."/>
            <person name="Pachon D.M.R."/>
            <person name="Bonatelli M.L."/>
            <person name="Correr F.H."/>
            <person name="Franceschini L.M."/>
            <person name="Leite T.F."/>
            <person name="Margarido G.R.A."/>
            <person name="Almeida C.A."/>
            <person name="Ferrarezi J.A."/>
            <person name="Labate C.A."/>
        </authorList>
    </citation>
    <scope>NUCLEOTIDE SEQUENCE</scope>
    <source>
        <strain evidence="2">MF-1</strain>
    </source>
</reference>
<organism evidence="2 3">
    <name type="scientific">Austropuccinia psidii MF-1</name>
    <dbReference type="NCBI Taxonomy" id="1389203"/>
    <lineage>
        <taxon>Eukaryota</taxon>
        <taxon>Fungi</taxon>
        <taxon>Dikarya</taxon>
        <taxon>Basidiomycota</taxon>
        <taxon>Pucciniomycotina</taxon>
        <taxon>Pucciniomycetes</taxon>
        <taxon>Pucciniales</taxon>
        <taxon>Sphaerophragmiaceae</taxon>
        <taxon>Austropuccinia</taxon>
    </lineage>
</organism>
<keyword evidence="3" id="KW-1185">Reference proteome</keyword>
<proteinExistence type="predicted"/>
<gene>
    <name evidence="2" type="ORF">O181_127471</name>
</gene>
<feature type="region of interest" description="Disordered" evidence="1">
    <location>
        <begin position="1"/>
        <end position="46"/>
    </location>
</feature>
<evidence type="ECO:0000313" key="2">
    <source>
        <dbReference type="EMBL" id="MBW0587756.1"/>
    </source>
</evidence>
<feature type="compositionally biased region" description="Acidic residues" evidence="1">
    <location>
        <begin position="12"/>
        <end position="23"/>
    </location>
</feature>